<reference evidence="3 4" key="1">
    <citation type="submission" date="2017-07" db="EMBL/GenBank/DDBJ databases">
        <title>Mechanisms for carbon and nitrogen cycling indicate functional differentiation within the Candidate Phyla Radiation.</title>
        <authorList>
            <person name="Danczak R.E."/>
            <person name="Johnston M.D."/>
            <person name="Kenah C."/>
            <person name="Slattery M."/>
            <person name="Wrighton K.C."/>
            <person name="Wilkins M.J."/>
        </authorList>
    </citation>
    <scope>NUCLEOTIDE SEQUENCE [LARGE SCALE GENOMIC DNA]</scope>
    <source>
        <strain evidence="3">Licking1014_2</strain>
    </source>
</reference>
<dbReference type="Pfam" id="PF01225">
    <property type="entry name" value="Mur_ligase"/>
    <property type="match status" value="1"/>
</dbReference>
<evidence type="ECO:0000313" key="4">
    <source>
        <dbReference type="Proteomes" id="UP000318711"/>
    </source>
</evidence>
<dbReference type="SUPFAM" id="SSF51984">
    <property type="entry name" value="MurCD N-terminal domain"/>
    <property type="match status" value="1"/>
</dbReference>
<protein>
    <submittedName>
        <fullName evidence="3">UDP-N-acetylmuramate: L-alanyl-gamma-D-glutamyl-meso-diaminopimelate ligase</fullName>
    </submittedName>
</protein>
<dbReference type="AlphaFoldDB" id="A0A554LTE7"/>
<dbReference type="SUPFAM" id="SSF53623">
    <property type="entry name" value="MurD-like peptide ligases, catalytic domain"/>
    <property type="match status" value="1"/>
</dbReference>
<feature type="domain" description="Mur ligase central" evidence="2">
    <location>
        <begin position="112"/>
        <end position="219"/>
    </location>
</feature>
<dbReference type="Proteomes" id="UP000318711">
    <property type="component" value="Unassembled WGS sequence"/>
</dbReference>
<feature type="non-terminal residue" evidence="3">
    <location>
        <position position="220"/>
    </location>
</feature>
<evidence type="ECO:0000313" key="3">
    <source>
        <dbReference type="EMBL" id="TSC96143.1"/>
    </source>
</evidence>
<comment type="caution">
    <text evidence="3">The sequence shown here is derived from an EMBL/GenBank/DDBJ whole genome shotgun (WGS) entry which is preliminary data.</text>
</comment>
<dbReference type="InterPro" id="IPR013221">
    <property type="entry name" value="Mur_ligase_cen"/>
</dbReference>
<proteinExistence type="predicted"/>
<dbReference type="InterPro" id="IPR050061">
    <property type="entry name" value="MurCDEF_pg_biosynth"/>
</dbReference>
<name>A0A554LTE7_9BACT</name>
<dbReference type="Pfam" id="PF08245">
    <property type="entry name" value="Mur_ligase_M"/>
    <property type="match status" value="1"/>
</dbReference>
<keyword evidence="3" id="KW-0436">Ligase</keyword>
<feature type="domain" description="Mur ligase N-terminal catalytic" evidence="1">
    <location>
        <begin position="6"/>
        <end position="103"/>
    </location>
</feature>
<dbReference type="InterPro" id="IPR000713">
    <property type="entry name" value="Mur_ligase_N"/>
</dbReference>
<dbReference type="EMBL" id="VMGL01000046">
    <property type="protein sequence ID" value="TSC96143.1"/>
    <property type="molecule type" value="Genomic_DNA"/>
</dbReference>
<dbReference type="GO" id="GO:0016881">
    <property type="term" value="F:acid-amino acid ligase activity"/>
    <property type="evidence" value="ECO:0007669"/>
    <property type="project" value="InterPro"/>
</dbReference>
<evidence type="ECO:0000259" key="1">
    <source>
        <dbReference type="Pfam" id="PF01225"/>
    </source>
</evidence>
<dbReference type="InterPro" id="IPR036565">
    <property type="entry name" value="Mur-like_cat_sf"/>
</dbReference>
<evidence type="ECO:0000259" key="2">
    <source>
        <dbReference type="Pfam" id="PF08245"/>
    </source>
</evidence>
<gene>
    <name evidence="3" type="ORF">CEN88_388</name>
</gene>
<dbReference type="Gene3D" id="3.40.50.720">
    <property type="entry name" value="NAD(P)-binding Rossmann-like Domain"/>
    <property type="match status" value="1"/>
</dbReference>
<dbReference type="Gene3D" id="3.40.1190.10">
    <property type="entry name" value="Mur-like, catalytic domain"/>
    <property type="match status" value="1"/>
</dbReference>
<sequence>MANKQKVYFLGVKGQGMAPLAVYAKEKGYLVSGSDVEKDFSTADLLKQAGIEPLVFNPQNIKKFQPDIIVVSAAYGADNPELKFAQKQKKIKIISYSEFIKEEAMDKDLIAIAGIHGKTTITALLAFILTEAGLDPSYLVGVAKINDLSPPGHYGQGRYFIIEADEYRQSQTNHQPKFWDFRPKIAVISSIELDHPDIYPDEKTIGNAFHKFASQIKRDG</sequence>
<dbReference type="PANTHER" id="PTHR43445">
    <property type="entry name" value="UDP-N-ACETYLMURAMATE--L-ALANINE LIGASE-RELATED"/>
    <property type="match status" value="1"/>
</dbReference>
<dbReference type="GO" id="GO:0005524">
    <property type="term" value="F:ATP binding"/>
    <property type="evidence" value="ECO:0007669"/>
    <property type="project" value="InterPro"/>
</dbReference>
<accession>A0A554LTE7</accession>
<organism evidence="3 4">
    <name type="scientific">Candidatus Berkelbacteria bacterium Licking1014_2</name>
    <dbReference type="NCBI Taxonomy" id="2017146"/>
    <lineage>
        <taxon>Bacteria</taxon>
        <taxon>Candidatus Berkelbacteria</taxon>
    </lineage>
</organism>
<dbReference type="PANTHER" id="PTHR43445:SF3">
    <property type="entry name" value="UDP-N-ACETYLMURAMATE--L-ALANINE LIGASE"/>
    <property type="match status" value="1"/>
</dbReference>